<dbReference type="EMBL" id="LT629740">
    <property type="protein sequence ID" value="SDT64537.1"/>
    <property type="molecule type" value="Genomic_DNA"/>
</dbReference>
<evidence type="ECO:0000256" key="1">
    <source>
        <dbReference type="SAM" id="SignalP"/>
    </source>
</evidence>
<accession>A0A1H2C2L7</accession>
<dbReference type="OrthoDB" id="871919at2"/>
<keyword evidence="3" id="KW-1185">Reference proteome</keyword>
<dbReference type="AlphaFoldDB" id="A0A1H2C2L7"/>
<protein>
    <submittedName>
        <fullName evidence="2">Uncharacterized protein</fullName>
    </submittedName>
</protein>
<dbReference type="STRING" id="652787.SAMN05216490_4556"/>
<dbReference type="Proteomes" id="UP000199679">
    <property type="component" value="Chromosome I"/>
</dbReference>
<evidence type="ECO:0000313" key="2">
    <source>
        <dbReference type="EMBL" id="SDT64537.1"/>
    </source>
</evidence>
<gene>
    <name evidence="2" type="ORF">SAMN05216490_4556</name>
</gene>
<sequence>MIKAPYKLFFMAIMFFLAANGYSQTLPDSLKATLNKALNDTVKKKSSIKVGANYTSNNVFMGRTGLTTTPIISPDIKYTHKSGLYVSGTLDYLPDNKKNKVDGGDVSAGYEFDITDSFSGDVSYTKLFYSTNSTQIGSSMSSTFNANFDYDISDIITPSISFDYDINKQGINNDAFLAFDISHDIVFEKIFAAKDFIFISPTITVNAGTQNFYDAFLTQKVFKKAKKEAAQTALINKFEQNVDQFKLLDDELSMPVEYKINHFIFSFIPTYAIVENEFKSAAIAKELGVPEKPSVFYFTAGAALKF</sequence>
<evidence type="ECO:0000313" key="3">
    <source>
        <dbReference type="Proteomes" id="UP000199679"/>
    </source>
</evidence>
<proteinExistence type="predicted"/>
<feature type="chain" id="PRO_5009270690" evidence="1">
    <location>
        <begin position="20"/>
        <end position="306"/>
    </location>
</feature>
<reference evidence="2 3" key="1">
    <citation type="submission" date="2016-10" db="EMBL/GenBank/DDBJ databases">
        <authorList>
            <person name="de Groot N.N."/>
        </authorList>
    </citation>
    <scope>NUCLEOTIDE SEQUENCE [LARGE SCALE GENOMIC DNA]</scope>
    <source>
        <strain evidence="2 3">MP1X4</strain>
    </source>
</reference>
<name>A0A1H2C2L7_MUCMA</name>
<dbReference type="RefSeq" id="WP_091378647.1">
    <property type="nucleotide sequence ID" value="NZ_LT629740.1"/>
</dbReference>
<organism evidence="2 3">
    <name type="scientific">Mucilaginibacter mallensis</name>
    <dbReference type="NCBI Taxonomy" id="652787"/>
    <lineage>
        <taxon>Bacteria</taxon>
        <taxon>Pseudomonadati</taxon>
        <taxon>Bacteroidota</taxon>
        <taxon>Sphingobacteriia</taxon>
        <taxon>Sphingobacteriales</taxon>
        <taxon>Sphingobacteriaceae</taxon>
        <taxon>Mucilaginibacter</taxon>
    </lineage>
</organism>
<keyword evidence="1" id="KW-0732">Signal</keyword>
<feature type="signal peptide" evidence="1">
    <location>
        <begin position="1"/>
        <end position="19"/>
    </location>
</feature>